<evidence type="ECO:0000313" key="3">
    <source>
        <dbReference type="Proteomes" id="UP000786811"/>
    </source>
</evidence>
<gene>
    <name evidence="2" type="ORF">HICCMSTLAB_LOCUS8368</name>
</gene>
<feature type="compositionally biased region" description="Basic and acidic residues" evidence="1">
    <location>
        <begin position="1"/>
        <end position="16"/>
    </location>
</feature>
<protein>
    <submittedName>
        <fullName evidence="2">Similar to NOF: 120.7 kDa protein in NOF-FB transposable element (Drosophila melanogaster)</fullName>
    </submittedName>
</protein>
<dbReference type="OrthoDB" id="7600614at2759"/>
<sequence>MWNFHSGDDNNDKSDEFGSSVSDNDDECEDFHVIITREQWNLMRRDKPFVYKNRKYYGFEPGVWTNVVSLAFWEQYRLKCAFVFKRGKINESGINYAVISGRCKDCSCRNFVRGIIKDPPSDKGPVVITMKCRDTRFSKHTDLKRPLNGIRRKEVQQKLLRSGVLGWRKEEAKNILKPGDTGSPFLYNSGTLQEARKEATDKEIGIHPDDRRDMILAIRKMNQDPQNMNSILWISDTPFFVFYATPTQFHTYAEYLRIHKQYSSISIDATGGLVKKLMDSRDKKTGHIFLYQVVINFDEKVNLPRQAVSDGSRALLNAMSIAFNGKSLKDYINFVFESLITNANQQPRTFIRLDTAHFLHAVSRWKCFQSALHKVVKSFFLYCTALMIDCDELSKLEEIFMMTSIVCSTEFDDSIIAMGDRMITPEEARKNLEELVAKRQPDITIIDSLEVDPDKTVIFDELPSKATDNKGWSVALIIWIDSLCKKVNTIIFVGQKLNTHYVPGLYTDLVDKMKDFSLWTNVCTPKTMSRPNSCYVETDFKNLKMNLGGVNIFRSKLTKLVADNCCNENEKKPKEENLYENWKGFGKNETATDYDWVSDYRDFSDMVEQNDLDSVLENPIDMAINRNSARNKNDSMTTFKTYDDHNYSSTSFQEQDKNSNINTSIHNSEIDNSSDAELSSKYNNMQNDSVISVENHNDLTYYRNFYGDKNHCLNISISDVENSISLDTRLIDTVSEIVTITCTDTIDNSIHNLSLTKLLDNEKKIYKDLTLKQNSLQEPLSLAIENMMKQKTLNKKHGHYFQGCPEAALLNNLVDEKKSTSTKKSKNFLLRNGNKTGPVQFGRSKWTALNTCPFDTIIQIIFTVAIDNTHYRDFISKSNLQTFKFLKNFMINGATQKIYEHRMAILNPIYNTKKLEDDMKIKVAPYINCHDNIIKLWKVLFEDVPSVIETTVCSNSLCQTYMQAFPVISVNHKIITRHGFTALEKAIEFNHKIYNVHCRFCCKAIATRTTVPKQYLLIELDVRDNKCGRKGKKCKLSELPIHLHLKLNDDKFKTNLHYRLSGVAAFSTGHYFAYCRRLG</sequence>
<dbReference type="EMBL" id="CAJNRD030001121">
    <property type="protein sequence ID" value="CAG5096753.1"/>
    <property type="molecule type" value="Genomic_DNA"/>
</dbReference>
<comment type="caution">
    <text evidence="2">The sequence shown here is derived from an EMBL/GenBank/DDBJ whole genome shotgun (WGS) entry which is preliminary data.</text>
</comment>
<evidence type="ECO:0000256" key="1">
    <source>
        <dbReference type="SAM" id="MobiDB-lite"/>
    </source>
</evidence>
<accession>A0A8J2HGP4</accession>
<proteinExistence type="predicted"/>
<dbReference type="AlphaFoldDB" id="A0A8J2HGP4"/>
<reference evidence="2" key="1">
    <citation type="submission" date="2021-04" db="EMBL/GenBank/DDBJ databases">
        <authorList>
            <person name="Chebbi M.A.C M."/>
        </authorList>
    </citation>
    <scope>NUCLEOTIDE SEQUENCE</scope>
</reference>
<feature type="region of interest" description="Disordered" evidence="1">
    <location>
        <begin position="1"/>
        <end position="23"/>
    </location>
</feature>
<organism evidence="2 3">
    <name type="scientific">Cotesia congregata</name>
    <name type="common">Parasitoid wasp</name>
    <name type="synonym">Apanteles congregatus</name>
    <dbReference type="NCBI Taxonomy" id="51543"/>
    <lineage>
        <taxon>Eukaryota</taxon>
        <taxon>Metazoa</taxon>
        <taxon>Ecdysozoa</taxon>
        <taxon>Arthropoda</taxon>
        <taxon>Hexapoda</taxon>
        <taxon>Insecta</taxon>
        <taxon>Pterygota</taxon>
        <taxon>Neoptera</taxon>
        <taxon>Endopterygota</taxon>
        <taxon>Hymenoptera</taxon>
        <taxon>Apocrita</taxon>
        <taxon>Ichneumonoidea</taxon>
        <taxon>Braconidae</taxon>
        <taxon>Microgastrinae</taxon>
        <taxon>Cotesia</taxon>
    </lineage>
</organism>
<feature type="non-terminal residue" evidence="2">
    <location>
        <position position="1"/>
    </location>
</feature>
<dbReference type="Proteomes" id="UP000786811">
    <property type="component" value="Unassembled WGS sequence"/>
</dbReference>
<keyword evidence="3" id="KW-1185">Reference proteome</keyword>
<evidence type="ECO:0000313" key="2">
    <source>
        <dbReference type="EMBL" id="CAG5096753.1"/>
    </source>
</evidence>
<name>A0A8J2HGP4_COTCN</name>